<sequence>MRRWVLPVALALLLHALLFSLWQAPKPQLRRPHFSLWVTLARPEIAAPKTMHNQVEVFHDQRTATPSLPQATPPALTANAPLPARALASAEVDIDPPTANQPLAWPHQPTTSAPPSRHPFIEQQWIDQLGHQLASRIATLQFAFQGQLPRLSCRVVLQAGAAEQLDCTDPADARWLAQFFTPHLLPQPPSALAGQQYTIVLDWQTPGSFQISTSPASALAETE</sequence>
<dbReference type="RefSeq" id="WP_184041352.1">
    <property type="nucleotide sequence ID" value="NZ_JACHHY010000022.1"/>
</dbReference>
<accession>A0A840MT29</accession>
<protein>
    <submittedName>
        <fullName evidence="1">Uncharacterized protein</fullName>
    </submittedName>
</protein>
<keyword evidence="2" id="KW-1185">Reference proteome</keyword>
<name>A0A840MT29_9PROT</name>
<dbReference type="EMBL" id="JACHHY010000022">
    <property type="protein sequence ID" value="MBB5019932.1"/>
    <property type="molecule type" value="Genomic_DNA"/>
</dbReference>
<organism evidence="1 2">
    <name type="scientific">Chitinivorax tropicus</name>
    <dbReference type="NCBI Taxonomy" id="714531"/>
    <lineage>
        <taxon>Bacteria</taxon>
        <taxon>Pseudomonadati</taxon>
        <taxon>Pseudomonadota</taxon>
        <taxon>Betaproteobacteria</taxon>
        <taxon>Chitinivorax</taxon>
    </lineage>
</organism>
<evidence type="ECO:0000313" key="2">
    <source>
        <dbReference type="Proteomes" id="UP000575898"/>
    </source>
</evidence>
<dbReference type="Proteomes" id="UP000575898">
    <property type="component" value="Unassembled WGS sequence"/>
</dbReference>
<proteinExistence type="predicted"/>
<dbReference type="AlphaFoldDB" id="A0A840MT29"/>
<comment type="caution">
    <text evidence="1">The sequence shown here is derived from an EMBL/GenBank/DDBJ whole genome shotgun (WGS) entry which is preliminary data.</text>
</comment>
<reference evidence="1 2" key="1">
    <citation type="submission" date="2020-08" db="EMBL/GenBank/DDBJ databases">
        <title>Genomic Encyclopedia of Type Strains, Phase IV (KMG-IV): sequencing the most valuable type-strain genomes for metagenomic binning, comparative biology and taxonomic classification.</title>
        <authorList>
            <person name="Goeker M."/>
        </authorList>
    </citation>
    <scope>NUCLEOTIDE SEQUENCE [LARGE SCALE GENOMIC DNA]</scope>
    <source>
        <strain evidence="1 2">DSM 27165</strain>
    </source>
</reference>
<evidence type="ECO:0000313" key="1">
    <source>
        <dbReference type="EMBL" id="MBB5019932.1"/>
    </source>
</evidence>
<gene>
    <name evidence="1" type="ORF">HNQ59_003240</name>
</gene>